<dbReference type="Pfam" id="PF13439">
    <property type="entry name" value="Glyco_transf_4"/>
    <property type="match status" value="1"/>
</dbReference>
<name>A0ABD7E0V4_9GAMM</name>
<dbReference type="Pfam" id="PF13692">
    <property type="entry name" value="Glyco_trans_1_4"/>
    <property type="match status" value="1"/>
</dbReference>
<dbReference type="InterPro" id="IPR028098">
    <property type="entry name" value="Glyco_trans_4-like_N"/>
</dbReference>
<dbReference type="SUPFAM" id="SSF53756">
    <property type="entry name" value="UDP-Glycosyltransferase/glycogen phosphorylase"/>
    <property type="match status" value="1"/>
</dbReference>
<dbReference type="EMBL" id="CP070505">
    <property type="protein sequence ID" value="QSL94356.1"/>
    <property type="molecule type" value="Genomic_DNA"/>
</dbReference>
<dbReference type="Gene3D" id="3.40.50.2000">
    <property type="entry name" value="Glycogen Phosphorylase B"/>
    <property type="match status" value="2"/>
</dbReference>
<reference evidence="3 4" key="1">
    <citation type="submission" date="2021-02" db="EMBL/GenBank/DDBJ databases">
        <title>Whole genome sequencing of Pseudomonas alcaliphila strain SM2.</title>
        <authorList>
            <person name="Alshamsi M.S."/>
            <person name="Sudalaimuthuasari N."/>
            <person name="Kundu B."/>
            <person name="AlMaskari R.S."/>
            <person name="Elmahi Y."/>
            <person name="Mundra S."/>
            <person name="Chandran S."/>
            <person name="Malik S."/>
            <person name="Hazzouri K.M."/>
            <person name="Amiri K.M.A."/>
        </authorList>
    </citation>
    <scope>NUCLEOTIDE SEQUENCE [LARGE SCALE GENOMIC DNA]</scope>
    <source>
        <strain evidence="3 4">SM2</strain>
    </source>
</reference>
<gene>
    <name evidence="3" type="ORF">JWV26_08365</name>
</gene>
<dbReference type="AlphaFoldDB" id="A0ABD7E0V4"/>
<dbReference type="GO" id="GO:0016757">
    <property type="term" value="F:glycosyltransferase activity"/>
    <property type="evidence" value="ECO:0007669"/>
    <property type="project" value="UniProtKB-ARBA"/>
</dbReference>
<feature type="domain" description="Glycosyltransferase subfamily 4-like N-terminal" evidence="2">
    <location>
        <begin position="16"/>
        <end position="182"/>
    </location>
</feature>
<sequence length="367" mass="40791">MRVALDYRPAISFPHSGIGRQTLALEAAIAALPGVELQLFSTAPADHPLRQRARCPDWASPLQGVHRLPLRLRFEAGFLPRALREQRTDVHVCNFNMGLPLPPRPPGVRYVLQLHDLFQLTHRNRHASSLRAMVYGVSDRLSIGYSVRVADRIWTPSQFTADEVARYFPAVRDKVRVLPNLVSDLADSLESIEALGLPLRYWLAVGIREPRKNIPWFIEAWQAARQQCAAVPELVLVGAREELPQEQRQLAGLHVVHGLSDGQLRALYQRAERLWQPAYAEGFGLPVVEALGQGTPVAVARGSALDEVAPPEAPRFDPRDGAALSRLMENLAQDAKGPGSASKEWAARFAEAPYRANVARLLEELRP</sequence>
<proteinExistence type="predicted"/>
<evidence type="ECO:0000313" key="4">
    <source>
        <dbReference type="Proteomes" id="UP000663658"/>
    </source>
</evidence>
<dbReference type="PANTHER" id="PTHR46401:SF2">
    <property type="entry name" value="GLYCOSYLTRANSFERASE WBBK-RELATED"/>
    <property type="match status" value="1"/>
</dbReference>
<dbReference type="PANTHER" id="PTHR46401">
    <property type="entry name" value="GLYCOSYLTRANSFERASE WBBK-RELATED"/>
    <property type="match status" value="1"/>
</dbReference>
<dbReference type="KEGG" id="pty:JWV26_08365"/>
<protein>
    <submittedName>
        <fullName evidence="3">Glycosyltransferase family 4 protein</fullName>
    </submittedName>
</protein>
<evidence type="ECO:0000313" key="3">
    <source>
        <dbReference type="EMBL" id="QSL94356.1"/>
    </source>
</evidence>
<accession>A0ABD7E0V4</accession>
<evidence type="ECO:0000259" key="2">
    <source>
        <dbReference type="Pfam" id="PF13439"/>
    </source>
</evidence>
<dbReference type="CDD" id="cd03809">
    <property type="entry name" value="GT4_MtfB-like"/>
    <property type="match status" value="1"/>
</dbReference>
<organism evidence="3 4">
    <name type="scientific">Ectopseudomonas toyotomiensis</name>
    <dbReference type="NCBI Taxonomy" id="554344"/>
    <lineage>
        <taxon>Bacteria</taxon>
        <taxon>Pseudomonadati</taxon>
        <taxon>Pseudomonadota</taxon>
        <taxon>Gammaproteobacteria</taxon>
        <taxon>Pseudomonadales</taxon>
        <taxon>Pseudomonadaceae</taxon>
        <taxon>Ectopseudomonas</taxon>
    </lineage>
</organism>
<evidence type="ECO:0000256" key="1">
    <source>
        <dbReference type="ARBA" id="ARBA00022679"/>
    </source>
</evidence>
<dbReference type="RefSeq" id="WP_206418802.1">
    <property type="nucleotide sequence ID" value="NZ_CP070505.1"/>
</dbReference>
<dbReference type="Proteomes" id="UP000663658">
    <property type="component" value="Chromosome"/>
</dbReference>
<keyword evidence="1" id="KW-0808">Transferase</keyword>